<name>A0ABU6ZLH7_9FABA</name>
<dbReference type="Proteomes" id="UP001341840">
    <property type="component" value="Unassembled WGS sequence"/>
</dbReference>
<feature type="region of interest" description="Disordered" evidence="1">
    <location>
        <begin position="1"/>
        <end position="39"/>
    </location>
</feature>
<gene>
    <name evidence="3" type="ORF">PIB30_068108</name>
</gene>
<protein>
    <recommendedName>
        <fullName evidence="2">Aminotransferase-like plant mobile domain-containing protein</fullName>
    </recommendedName>
</protein>
<sequence length="120" mass="13649">MAPRGCSRRPARGDAQAEQHDEAGPTAQAGQAPQETEDLHRLNDEWHIAGTLRVLLPRRCGFLMLVLDRLMPFTRDAGFGHTIQLRDFAFDAALLSAFVEHWQLETHMFHLPWGEYTITL</sequence>
<proteinExistence type="predicted"/>
<reference evidence="3 4" key="1">
    <citation type="journal article" date="2023" name="Plants (Basel)">
        <title>Bridging the Gap: Combining Genomics and Transcriptomics Approaches to Understand Stylosanthes scabra, an Orphan Legume from the Brazilian Caatinga.</title>
        <authorList>
            <person name="Ferreira-Neto J.R.C."/>
            <person name="da Silva M.D."/>
            <person name="Binneck E."/>
            <person name="de Melo N.F."/>
            <person name="da Silva R.H."/>
            <person name="de Melo A.L.T.M."/>
            <person name="Pandolfi V."/>
            <person name="Bustamante F.O."/>
            <person name="Brasileiro-Vidal A.C."/>
            <person name="Benko-Iseppon A.M."/>
        </authorList>
    </citation>
    <scope>NUCLEOTIDE SEQUENCE [LARGE SCALE GENOMIC DNA]</scope>
    <source>
        <tissue evidence="3">Leaves</tissue>
    </source>
</reference>
<dbReference type="PANTHER" id="PTHR46033:SF8">
    <property type="entry name" value="PROTEIN MAINTENANCE OF MERISTEMS-LIKE"/>
    <property type="match status" value="1"/>
</dbReference>
<feature type="compositionally biased region" description="Low complexity" evidence="1">
    <location>
        <begin position="24"/>
        <end position="34"/>
    </location>
</feature>
<dbReference type="PANTHER" id="PTHR46033">
    <property type="entry name" value="PROTEIN MAIN-LIKE 2"/>
    <property type="match status" value="1"/>
</dbReference>
<dbReference type="InterPro" id="IPR044824">
    <property type="entry name" value="MAIN-like"/>
</dbReference>
<accession>A0ABU6ZLH7</accession>
<dbReference type="InterPro" id="IPR019557">
    <property type="entry name" value="AminoTfrase-like_pln_mobile"/>
</dbReference>
<feature type="compositionally biased region" description="Basic and acidic residues" evidence="1">
    <location>
        <begin position="11"/>
        <end position="23"/>
    </location>
</feature>
<comment type="caution">
    <text evidence="3">The sequence shown here is derived from an EMBL/GenBank/DDBJ whole genome shotgun (WGS) entry which is preliminary data.</text>
</comment>
<evidence type="ECO:0000313" key="4">
    <source>
        <dbReference type="Proteomes" id="UP001341840"/>
    </source>
</evidence>
<evidence type="ECO:0000313" key="3">
    <source>
        <dbReference type="EMBL" id="MED6222817.1"/>
    </source>
</evidence>
<keyword evidence="4" id="KW-1185">Reference proteome</keyword>
<evidence type="ECO:0000259" key="2">
    <source>
        <dbReference type="Pfam" id="PF10536"/>
    </source>
</evidence>
<evidence type="ECO:0000256" key="1">
    <source>
        <dbReference type="SAM" id="MobiDB-lite"/>
    </source>
</evidence>
<organism evidence="3 4">
    <name type="scientific">Stylosanthes scabra</name>
    <dbReference type="NCBI Taxonomy" id="79078"/>
    <lineage>
        <taxon>Eukaryota</taxon>
        <taxon>Viridiplantae</taxon>
        <taxon>Streptophyta</taxon>
        <taxon>Embryophyta</taxon>
        <taxon>Tracheophyta</taxon>
        <taxon>Spermatophyta</taxon>
        <taxon>Magnoliopsida</taxon>
        <taxon>eudicotyledons</taxon>
        <taxon>Gunneridae</taxon>
        <taxon>Pentapetalae</taxon>
        <taxon>rosids</taxon>
        <taxon>fabids</taxon>
        <taxon>Fabales</taxon>
        <taxon>Fabaceae</taxon>
        <taxon>Papilionoideae</taxon>
        <taxon>50 kb inversion clade</taxon>
        <taxon>dalbergioids sensu lato</taxon>
        <taxon>Dalbergieae</taxon>
        <taxon>Pterocarpus clade</taxon>
        <taxon>Stylosanthes</taxon>
    </lineage>
</organism>
<feature type="compositionally biased region" description="Basic residues" evidence="1">
    <location>
        <begin position="1"/>
        <end position="10"/>
    </location>
</feature>
<dbReference type="EMBL" id="JASCZI010272584">
    <property type="protein sequence ID" value="MED6222817.1"/>
    <property type="molecule type" value="Genomic_DNA"/>
</dbReference>
<feature type="domain" description="Aminotransferase-like plant mobile" evidence="2">
    <location>
        <begin position="78"/>
        <end position="120"/>
    </location>
</feature>
<dbReference type="Pfam" id="PF10536">
    <property type="entry name" value="PMD"/>
    <property type="match status" value="1"/>
</dbReference>